<dbReference type="EMBL" id="PVNL01000044">
    <property type="protein sequence ID" value="PRQ08179.1"/>
    <property type="molecule type" value="Genomic_DNA"/>
</dbReference>
<comment type="caution">
    <text evidence="2">The sequence shown here is derived from an EMBL/GenBank/DDBJ whole genome shotgun (WGS) entry which is preliminary data.</text>
</comment>
<evidence type="ECO:0000313" key="2">
    <source>
        <dbReference type="EMBL" id="PRQ08179.1"/>
    </source>
</evidence>
<name>A0A2S9YT08_9BACT</name>
<dbReference type="SUPFAM" id="SSF52833">
    <property type="entry name" value="Thioredoxin-like"/>
    <property type="match status" value="1"/>
</dbReference>
<dbReference type="InterPro" id="IPR013740">
    <property type="entry name" value="Redoxin"/>
</dbReference>
<reference evidence="2 3" key="1">
    <citation type="submission" date="2018-03" db="EMBL/GenBank/DDBJ databases">
        <title>Draft Genome Sequences of the Obligatory Marine Myxobacteria Enhygromyxa salina SWB007.</title>
        <authorList>
            <person name="Poehlein A."/>
            <person name="Moghaddam J.A."/>
            <person name="Harms H."/>
            <person name="Alanjari M."/>
            <person name="Koenig G.M."/>
            <person name="Daniel R."/>
            <person name="Schaeberle T.F."/>
        </authorList>
    </citation>
    <scope>NUCLEOTIDE SEQUENCE [LARGE SCALE GENOMIC DNA]</scope>
    <source>
        <strain evidence="2 3">SWB007</strain>
    </source>
</reference>
<dbReference type="Pfam" id="PF08534">
    <property type="entry name" value="Redoxin"/>
    <property type="match status" value="1"/>
</dbReference>
<feature type="domain" description="Redoxin" evidence="1">
    <location>
        <begin position="2"/>
        <end position="79"/>
    </location>
</feature>
<dbReference type="Proteomes" id="UP000238823">
    <property type="component" value="Unassembled WGS sequence"/>
</dbReference>
<accession>A0A2S9YT08</accession>
<sequence>MVAIVVDDPATNAALIERLNLDFTILSDADLATIRAWGVEHEGKDIALPATLVVDRSGKIAWAYVGDNPRYRPVVDTVLEVLTALEHDR</sequence>
<gene>
    <name evidence="2" type="ORF">ENSA7_21510</name>
</gene>
<dbReference type="AlphaFoldDB" id="A0A2S9YT08"/>
<organism evidence="2 3">
    <name type="scientific">Enhygromyxa salina</name>
    <dbReference type="NCBI Taxonomy" id="215803"/>
    <lineage>
        <taxon>Bacteria</taxon>
        <taxon>Pseudomonadati</taxon>
        <taxon>Myxococcota</taxon>
        <taxon>Polyangia</taxon>
        <taxon>Nannocystales</taxon>
        <taxon>Nannocystaceae</taxon>
        <taxon>Enhygromyxa</taxon>
    </lineage>
</organism>
<protein>
    <submittedName>
        <fullName evidence="2">AhpC/TSA family protein</fullName>
    </submittedName>
</protein>
<evidence type="ECO:0000313" key="3">
    <source>
        <dbReference type="Proteomes" id="UP000238823"/>
    </source>
</evidence>
<dbReference type="InterPro" id="IPR036249">
    <property type="entry name" value="Thioredoxin-like_sf"/>
</dbReference>
<dbReference type="GO" id="GO:0016491">
    <property type="term" value="F:oxidoreductase activity"/>
    <property type="evidence" value="ECO:0007669"/>
    <property type="project" value="InterPro"/>
</dbReference>
<dbReference type="Gene3D" id="3.40.30.10">
    <property type="entry name" value="Glutaredoxin"/>
    <property type="match status" value="1"/>
</dbReference>
<evidence type="ECO:0000259" key="1">
    <source>
        <dbReference type="Pfam" id="PF08534"/>
    </source>
</evidence>
<proteinExistence type="predicted"/>